<proteinExistence type="predicted"/>
<organism evidence="3 5">
    <name type="scientific">Lactococcus lactis subsp. lactis</name>
    <name type="common">Streptococcus lactis</name>
    <dbReference type="NCBI Taxonomy" id="1360"/>
    <lineage>
        <taxon>Bacteria</taxon>
        <taxon>Bacillati</taxon>
        <taxon>Bacillota</taxon>
        <taxon>Bacilli</taxon>
        <taxon>Lactobacillales</taxon>
        <taxon>Streptococcaceae</taxon>
        <taxon>Lactococcus</taxon>
    </lineage>
</organism>
<dbReference type="InterPro" id="IPR027417">
    <property type="entry name" value="P-loop_NTPase"/>
</dbReference>
<dbReference type="Gene3D" id="3.40.50.300">
    <property type="entry name" value="P-loop containing nucleotide triphosphate hydrolases"/>
    <property type="match status" value="1"/>
</dbReference>
<dbReference type="InterPro" id="IPR041685">
    <property type="entry name" value="AAA_GajA/Old/RecF-like"/>
</dbReference>
<feature type="domain" description="OLD protein-like TOPRIM" evidence="2">
    <location>
        <begin position="366"/>
        <end position="430"/>
    </location>
</feature>
<dbReference type="Proteomes" id="UP000031847">
    <property type="component" value="Unassembled WGS sequence"/>
</dbReference>
<accession>A0A0B8R200</accession>
<evidence type="ECO:0000259" key="1">
    <source>
        <dbReference type="Pfam" id="PF13175"/>
    </source>
</evidence>
<evidence type="ECO:0000313" key="3">
    <source>
        <dbReference type="EMBL" id="GAM80274.1"/>
    </source>
</evidence>
<gene>
    <name evidence="3" type="ORF">JCM5805K_1385</name>
    <name evidence="4" type="ORF">N42_1503</name>
</gene>
<dbReference type="Pfam" id="PF20469">
    <property type="entry name" value="OLD-like_TOPRIM"/>
    <property type="match status" value="1"/>
</dbReference>
<evidence type="ECO:0000313" key="6">
    <source>
        <dbReference type="Proteomes" id="UP000052991"/>
    </source>
</evidence>
<reference evidence="4" key="3">
    <citation type="journal article" date="2017" name="Genome Announc.">
        <title>Draft Genome Sequences of 24 Lactococcus lactis Strains.</title>
        <authorList>
            <person name="Backus L."/>
            <person name="Wels M."/>
            <person name="Boekhorst J."/>
            <person name="Dijkstra A.R."/>
            <person name="Beerthuyzen M."/>
            <person name="Kelly W.J."/>
            <person name="Siezen R.J."/>
            <person name="van Hijum S.A."/>
            <person name="Bachmann H."/>
        </authorList>
    </citation>
    <scope>NUCLEOTIDE SEQUENCE</scope>
    <source>
        <strain evidence="4">N42</strain>
    </source>
</reference>
<feature type="domain" description="Endonuclease GajA/Old nuclease/RecF-like AAA" evidence="1">
    <location>
        <begin position="1"/>
        <end position="320"/>
    </location>
</feature>
<keyword evidence="3" id="KW-0540">Nuclease</keyword>
<comment type="caution">
    <text evidence="3">The sequence shown here is derived from an EMBL/GenBank/DDBJ whole genome shotgun (WGS) entry which is preliminary data.</text>
</comment>
<dbReference type="AlphaFoldDB" id="A0A0B8R200"/>
<sequence>MEFKSLQVKNFRSFEDISIDLSNKNVFFGLNDVGKTNLLTALRFVFDRDIRRNDFMDSDYFEKKTEIPIEILVTVDISDNNEDSSKLRARLRGAILSGQDLIYIRLISKYDNSEMVGVAELFWGGDKENLQEIKPRGTRFDIDDVFNVFYIDSYVDMDVLFKRNIKKFIQSDTEDDKVINDSIKSIVSELNEKISSLSGVSDFESRITPAYQKFNDENISISIKSEIAVKGLYSNIVPYMKKKGDDNIYPTAGEGRKKLVVYSLFTLLAEQEADKRINLFLVEEPENNLHKSLQIELSQILFGNSESYPYLFVSTHSPYILYEMNKVTLVRIFAERRVTSKSAFYNVPSDFQDNKKMLNRLLAEAIFANKVLLVEGPSEQLLFDKVLSVIKPYYEVNGMYILSVNGIGFKNYQPILKDLGIHYVIKTDNDIQWRENKGCYALGFSRINGVTNGTLVTDWPMRDFHESKEEFTKNSIGYRKQLYELEQNLPTLNRIREYYHVYLSKVDLENDLDEVLHDNLVEYFEVKDPVTYLQAAKNNHMVELIEKLTDEDCREVYEHYNFACLKDLVEWN</sequence>
<dbReference type="InterPro" id="IPR034139">
    <property type="entry name" value="TOPRIM_OLD"/>
</dbReference>
<dbReference type="Proteomes" id="UP000052991">
    <property type="component" value="Unassembled WGS sequence"/>
</dbReference>
<dbReference type="RefSeq" id="WP_025016793.1">
    <property type="nucleotide sequence ID" value="NZ_BAABQR010000002.1"/>
</dbReference>
<evidence type="ECO:0000259" key="2">
    <source>
        <dbReference type="Pfam" id="PF20469"/>
    </source>
</evidence>
<dbReference type="CDD" id="cd01026">
    <property type="entry name" value="TOPRIM_OLD"/>
    <property type="match status" value="1"/>
</dbReference>
<reference evidence="3 5" key="1">
    <citation type="submission" date="2015-01" db="EMBL/GenBank/DDBJ databases">
        <title>Lactococcus lactis subsp.lactis JCM 5805 whole genome shotgun sequence.</title>
        <authorList>
            <person name="Fujii T."/>
            <person name="Tomita Y."/>
            <person name="Ikushima S."/>
            <person name="Fujiwara D."/>
        </authorList>
    </citation>
    <scope>NUCLEOTIDE SEQUENCE [LARGE SCALE GENOMIC DNA]</scope>
    <source>
        <strain evidence="3 5">JCM 5805</strain>
    </source>
</reference>
<dbReference type="EMBL" id="BBSI01000022">
    <property type="protein sequence ID" value="GAM80274.1"/>
    <property type="molecule type" value="Genomic_DNA"/>
</dbReference>
<dbReference type="PANTHER" id="PTHR43581">
    <property type="entry name" value="ATP/GTP PHOSPHATASE"/>
    <property type="match status" value="1"/>
</dbReference>
<dbReference type="InterPro" id="IPR051396">
    <property type="entry name" value="Bact_Antivir_Def_Nuclease"/>
</dbReference>
<evidence type="ECO:0000313" key="4">
    <source>
        <dbReference type="EMBL" id="KSU26565.1"/>
    </source>
</evidence>
<dbReference type="GO" id="GO:0004519">
    <property type="term" value="F:endonuclease activity"/>
    <property type="evidence" value="ECO:0007669"/>
    <property type="project" value="UniProtKB-KW"/>
</dbReference>
<keyword evidence="3" id="KW-0255">Endonuclease</keyword>
<dbReference type="Pfam" id="PF13175">
    <property type="entry name" value="AAA_15"/>
    <property type="match status" value="1"/>
</dbReference>
<dbReference type="EMBL" id="LKLW01000090">
    <property type="protein sequence ID" value="KSU26565.1"/>
    <property type="molecule type" value="Genomic_DNA"/>
</dbReference>
<name>A0A0B8R200_LACLL</name>
<keyword evidence="3" id="KW-0378">Hydrolase</keyword>
<protein>
    <submittedName>
        <fullName evidence="3">Predicted ATP-dependent endonuclease of the OLD family</fullName>
    </submittedName>
    <submittedName>
        <fullName evidence="4">Putative ATP-dependent endonuclease OLD family</fullName>
    </submittedName>
</protein>
<reference evidence="6" key="2">
    <citation type="submission" date="2015-10" db="EMBL/GenBank/DDBJ databases">
        <title>Draft Genome Sequences of 11 Lactococcus lactis subspecies cremoris strains.</title>
        <authorList>
            <person name="Wels M."/>
            <person name="Backus L."/>
            <person name="Boekhorst J."/>
            <person name="Dijkstra A."/>
            <person name="Beerthuizen M."/>
            <person name="Kelly W."/>
            <person name="Siezen R."/>
            <person name="Bachmann H."/>
            <person name="Van Hijum S."/>
        </authorList>
    </citation>
    <scope>NUCLEOTIDE SEQUENCE [LARGE SCALE GENOMIC DNA]</scope>
    <source>
        <strain evidence="6">N42</strain>
    </source>
</reference>
<evidence type="ECO:0000313" key="5">
    <source>
        <dbReference type="Proteomes" id="UP000031847"/>
    </source>
</evidence>
<dbReference type="PANTHER" id="PTHR43581:SF4">
    <property type="entry name" value="ATP_GTP PHOSPHATASE"/>
    <property type="match status" value="1"/>
</dbReference>
<dbReference type="PATRIC" id="fig|1360.116.peg.1294"/>
<dbReference type="SUPFAM" id="SSF52540">
    <property type="entry name" value="P-loop containing nucleoside triphosphate hydrolases"/>
    <property type="match status" value="1"/>
</dbReference>